<comment type="caution">
    <text evidence="1">The sequence shown here is derived from an EMBL/GenBank/DDBJ whole genome shotgun (WGS) entry which is preliminary data.</text>
</comment>
<dbReference type="RefSeq" id="WP_156933310.1">
    <property type="nucleotide sequence ID" value="NZ_CAWLVK010000046.1"/>
</dbReference>
<accession>W1IR88</accession>
<dbReference type="Proteomes" id="UP000019197">
    <property type="component" value="Unassembled WGS sequence"/>
</dbReference>
<evidence type="ECO:0000313" key="1">
    <source>
        <dbReference type="EMBL" id="CDL80151.1"/>
    </source>
</evidence>
<organism evidence="1 2">
    <name type="scientific">Xenorhabdus cabanillasii JM26</name>
    <dbReference type="NCBI Taxonomy" id="1427517"/>
    <lineage>
        <taxon>Bacteria</taxon>
        <taxon>Pseudomonadati</taxon>
        <taxon>Pseudomonadota</taxon>
        <taxon>Gammaproteobacteria</taxon>
        <taxon>Enterobacterales</taxon>
        <taxon>Morganellaceae</taxon>
        <taxon>Xenorhabdus</taxon>
    </lineage>
</organism>
<protein>
    <submittedName>
        <fullName evidence="1">Uncharacterized protein</fullName>
    </submittedName>
</protein>
<sequence>MYIKHNNLTAPFLPQSNNGIIDESELSQSVLVVVVNRYEHARRSIW</sequence>
<reference evidence="1 2" key="1">
    <citation type="submission" date="2013-11" db="EMBL/GenBank/DDBJ databases">
        <title>Draft genome sequence and annotation of the entomopathogenic bacterium, Xenorhabdus cabanillasi strain JM26.</title>
        <authorList>
            <person name="Gualtieri M."/>
            <person name="Ogier J.C."/>
            <person name="Pages S."/>
            <person name="Givaudan A."/>
            <person name="Gaudriault S."/>
        </authorList>
    </citation>
    <scope>NUCLEOTIDE SEQUENCE [LARGE SCALE GENOMIC DNA]</scope>
    <source>
        <strain evidence="1 2">JM26</strain>
    </source>
</reference>
<evidence type="ECO:0000313" key="2">
    <source>
        <dbReference type="Proteomes" id="UP000019197"/>
    </source>
</evidence>
<dbReference type="EMBL" id="CBXE010000046">
    <property type="protein sequence ID" value="CDL80151.1"/>
    <property type="molecule type" value="Genomic_DNA"/>
</dbReference>
<name>W1IR88_9GAMM</name>
<gene>
    <name evidence="1" type="ORF">XCR1_140003</name>
</gene>
<proteinExistence type="predicted"/>
<dbReference type="AlphaFoldDB" id="W1IR88"/>